<accession>A0A6M5YIK8</accession>
<evidence type="ECO:0000313" key="1">
    <source>
        <dbReference type="EMBL" id="QJW93096.1"/>
    </source>
</evidence>
<dbReference type="AlphaFoldDB" id="A0A6M5YIK8"/>
<evidence type="ECO:0000313" key="2">
    <source>
        <dbReference type="Proteomes" id="UP000503447"/>
    </source>
</evidence>
<name>A0A6M5YIK8_9BACT</name>
<protein>
    <submittedName>
        <fullName evidence="1">Uncharacterized protein</fullName>
    </submittedName>
</protein>
<keyword evidence="2" id="KW-1185">Reference proteome</keyword>
<reference evidence="2" key="1">
    <citation type="submission" date="2020-05" db="EMBL/GenBank/DDBJ databases">
        <title>Frigoriglobus tundricola gen. nov., sp. nov., a psychrotolerant cellulolytic planctomycete of the family Gemmataceae with two divergent copies of 16S rRNA gene.</title>
        <authorList>
            <person name="Kulichevskaya I.S."/>
            <person name="Ivanova A.A."/>
            <person name="Naumoff D.G."/>
            <person name="Beletsky A.V."/>
            <person name="Rijpstra W.I.C."/>
            <person name="Sinninghe Damste J.S."/>
            <person name="Mardanov A.V."/>
            <person name="Ravin N.V."/>
            <person name="Dedysh S.N."/>
        </authorList>
    </citation>
    <scope>NUCLEOTIDE SEQUENCE [LARGE SCALE GENOMIC DNA]</scope>
    <source>
        <strain evidence="2">PL17</strain>
    </source>
</reference>
<dbReference type="RefSeq" id="WP_171469362.1">
    <property type="nucleotide sequence ID" value="NZ_CP053452.2"/>
</dbReference>
<dbReference type="Proteomes" id="UP000503447">
    <property type="component" value="Chromosome"/>
</dbReference>
<sequence>MRAELFSYYATLEPALLDLEVFTRVAAKMRGHRERIWSTEIKSVLVTLVGWARRVPDAVRVERVRRPDGLLVLEDICDAGRRQDRANAAALACAGASDVFAHDELATVQAYRTCFDHLRGIFDAGGA</sequence>
<gene>
    <name evidence="1" type="ORF">FTUN_0599</name>
</gene>
<dbReference type="KEGG" id="ftj:FTUN_0599"/>
<proteinExistence type="predicted"/>
<organism evidence="1 2">
    <name type="scientific">Frigoriglobus tundricola</name>
    <dbReference type="NCBI Taxonomy" id="2774151"/>
    <lineage>
        <taxon>Bacteria</taxon>
        <taxon>Pseudomonadati</taxon>
        <taxon>Planctomycetota</taxon>
        <taxon>Planctomycetia</taxon>
        <taxon>Gemmatales</taxon>
        <taxon>Gemmataceae</taxon>
        <taxon>Frigoriglobus</taxon>
    </lineage>
</organism>
<dbReference type="EMBL" id="CP053452">
    <property type="protein sequence ID" value="QJW93096.1"/>
    <property type="molecule type" value="Genomic_DNA"/>
</dbReference>